<protein>
    <recommendedName>
        <fullName evidence="1">ChsH2 rubredoxin-like zinc ribbon domain-containing protein</fullName>
    </recommendedName>
</protein>
<dbReference type="PANTHER" id="PTHR34075">
    <property type="entry name" value="BLR3430 PROTEIN"/>
    <property type="match status" value="1"/>
</dbReference>
<evidence type="ECO:0000313" key="3">
    <source>
        <dbReference type="Proteomes" id="UP000320766"/>
    </source>
</evidence>
<accession>A0A520KUM1</accession>
<evidence type="ECO:0000313" key="2">
    <source>
        <dbReference type="EMBL" id="RZN66749.1"/>
    </source>
</evidence>
<dbReference type="SUPFAM" id="SSF50249">
    <property type="entry name" value="Nucleic acid-binding proteins"/>
    <property type="match status" value="1"/>
</dbReference>
<comment type="caution">
    <text evidence="2">The sequence shown here is derived from an EMBL/GenBank/DDBJ whole genome shotgun (WGS) entry which is preliminary data.</text>
</comment>
<reference evidence="2 3" key="1">
    <citation type="journal article" date="2019" name="Nat. Microbiol.">
        <title>Wide diversity of methane and short-chain alkane metabolisms in uncultured archaea.</title>
        <authorList>
            <person name="Borrel G."/>
            <person name="Adam P.S."/>
            <person name="McKay L.J."/>
            <person name="Chen L.X."/>
            <person name="Sierra-Garcia I.N."/>
            <person name="Sieber C.M."/>
            <person name="Letourneur Q."/>
            <person name="Ghozlane A."/>
            <person name="Andersen G.L."/>
            <person name="Li W.J."/>
            <person name="Hallam S.J."/>
            <person name="Muyzer G."/>
            <person name="de Oliveira V.M."/>
            <person name="Inskeep W.P."/>
            <person name="Banfield J.F."/>
            <person name="Gribaldo S."/>
        </authorList>
    </citation>
    <scope>NUCLEOTIDE SEQUENCE [LARGE SCALE GENOMIC DNA]</scope>
    <source>
        <strain evidence="2">NM1b</strain>
    </source>
</reference>
<dbReference type="Pfam" id="PF12172">
    <property type="entry name" value="zf-ChsH2"/>
    <property type="match status" value="1"/>
</dbReference>
<organism evidence="2 3">
    <name type="scientific">Candidatus Methanolliviera hydrocarbonicum</name>
    <dbReference type="NCBI Taxonomy" id="2491085"/>
    <lineage>
        <taxon>Archaea</taxon>
        <taxon>Methanobacteriati</taxon>
        <taxon>Methanobacteriota</taxon>
        <taxon>Candidatus Methanoliparia</taxon>
        <taxon>Candidatus Methanoliparales</taxon>
        <taxon>Candidatus Methanollivieraceae</taxon>
        <taxon>Candidatus Methanolliviera</taxon>
    </lineage>
</organism>
<evidence type="ECO:0000259" key="1">
    <source>
        <dbReference type="Pfam" id="PF12172"/>
    </source>
</evidence>
<dbReference type="InterPro" id="IPR012340">
    <property type="entry name" value="NA-bd_OB-fold"/>
</dbReference>
<gene>
    <name evidence="2" type="ORF">EF807_08220</name>
</gene>
<dbReference type="Gene3D" id="6.10.30.10">
    <property type="match status" value="1"/>
</dbReference>
<feature type="domain" description="ChsH2 rubredoxin-like zinc ribbon" evidence="1">
    <location>
        <begin position="13"/>
        <end position="38"/>
    </location>
</feature>
<dbReference type="Proteomes" id="UP000320766">
    <property type="component" value="Unassembled WGS sequence"/>
</dbReference>
<dbReference type="PANTHER" id="PTHR34075:SF4">
    <property type="entry name" value="DUF35 DOMAIN-CONTAINING PROTEIN"/>
    <property type="match status" value="1"/>
</dbReference>
<proteinExistence type="predicted"/>
<dbReference type="InterPro" id="IPR052513">
    <property type="entry name" value="Thioester_dehydratase-like"/>
</dbReference>
<sequence length="140" mass="15376">MRIGISGDKKWKKIIGSLCPSCGKVIVPPRAICGRCHTRMDERVTVSNRGTVNCFVVSPPVKKGEYNVLGMDPVEMGMAEEGEVLIPVYVQFDGSYSNVATTLENVDPKDVYIGMRVQAVWKEETEGALSDLEAVEPIKD</sequence>
<dbReference type="InterPro" id="IPR022002">
    <property type="entry name" value="ChsH2_Znr"/>
</dbReference>
<dbReference type="EMBL" id="RXIL01000153">
    <property type="protein sequence ID" value="RZN66749.1"/>
    <property type="molecule type" value="Genomic_DNA"/>
</dbReference>
<name>A0A520KUM1_9EURY</name>
<dbReference type="AlphaFoldDB" id="A0A520KUM1"/>